<dbReference type="Pfam" id="PF14559">
    <property type="entry name" value="TPR_19"/>
    <property type="match status" value="1"/>
</dbReference>
<feature type="region of interest" description="Disordered" evidence="2">
    <location>
        <begin position="1"/>
        <end position="29"/>
    </location>
</feature>
<proteinExistence type="predicted"/>
<reference evidence="3 4" key="1">
    <citation type="submission" date="2022-07" db="EMBL/GenBank/DDBJ databases">
        <title>Genome-wide signatures of adaptation to extreme environments.</title>
        <authorList>
            <person name="Cho C.H."/>
            <person name="Yoon H.S."/>
        </authorList>
    </citation>
    <scope>NUCLEOTIDE SEQUENCE [LARGE SCALE GENOMIC DNA]</scope>
    <source>
        <strain evidence="3 4">108.79 E11</strain>
    </source>
</reference>
<evidence type="ECO:0000256" key="2">
    <source>
        <dbReference type="SAM" id="MobiDB-lite"/>
    </source>
</evidence>
<dbReference type="SMART" id="SM00028">
    <property type="entry name" value="TPR"/>
    <property type="match status" value="7"/>
</dbReference>
<accession>A0AAV9INI6</accession>
<dbReference type="PANTHER" id="PTHR23082:SF0">
    <property type="entry name" value="GENERAL TRANSCRIPTION FACTOR 3C POLYPEPTIDE 3"/>
    <property type="match status" value="1"/>
</dbReference>
<sequence>MELKNNSKYSSSNRSSPCDETDSIASTEYPHATEQQAHLHNDDSFSTLARQQVFGASFHDIVQAPQRKGGKRPGTSSNVPKNLQSFMGEANLAFVEGRYQHAVQLLQHVIIEAPRVAAPYHTLSVLFENMGEYQKALDAALIAAHLTPRDVTIWKQLAVKSQEMNNVDLAIYCLSKAVKASGGKDEEALRARANLYVVKKDWRRAAQGLEKVARMYPKDIALALQVAKYYCDAEYPTHAIRVLQHTLDNIDEFSLELYRMQTRLLMEENELERAAALLSHARFQYFWKEDLPFDLQMMFAICYIRLGQPHVADKTRRYLLQQQQQQQGDDQEEPMRTKYLKQLANAYTDSGYVEEAMEICLRLLSLEDNEIFLNLGRCCKILKRYDEALSWYEKVLSTDPHSIEACLGMSYIYEQMGELDKAAELVSKMQSFHSLTGKQQRGGGGGGGDRLEAIYAYASDTVKSILDRAERYYSDGKLVEFVEAVLPLLEASADPGMRTRILETSKFSSQNTLKGEEEEETCDERKMDVEEEDTNNTSLTTIHREQEAVDNNQFLLTFKRSKDKKSSGEKKEIHFGVAEMGSVISTILGESAFVYLLERCWRSMCELGRNAEACRLVRSLIQSGQIQNESDRKRLSIFSIAGAYDGKDYEGAYEGLRNLCLERPYSVSVWALLMRTSFLSSKDDTKTLKFAIRLLHRHPTSIPAILVTAHICSMRRSFGYALGEYFRAFGHLPKHPLPCLCIGLQYLFSAMSRRVANRHRTVLEAFTFLFHYTTLRKEQWSATCLAWMETKYNIARAFHFLGIVHQAAIMYREILCMDGFLPSSHDLRREAAYNLAHIYYRSGSVDLARDLLKTYVTL</sequence>
<dbReference type="AlphaFoldDB" id="A0AAV9INI6"/>
<organism evidence="3 4">
    <name type="scientific">Galdieria yellowstonensis</name>
    <dbReference type="NCBI Taxonomy" id="3028027"/>
    <lineage>
        <taxon>Eukaryota</taxon>
        <taxon>Rhodophyta</taxon>
        <taxon>Bangiophyceae</taxon>
        <taxon>Galdieriales</taxon>
        <taxon>Galdieriaceae</taxon>
        <taxon>Galdieria</taxon>
    </lineage>
</organism>
<dbReference type="InterPro" id="IPR019734">
    <property type="entry name" value="TPR_rpt"/>
</dbReference>
<name>A0AAV9INI6_9RHOD</name>
<gene>
    <name evidence="3" type="ORF">GAYE_SCF65G6766</name>
</gene>
<dbReference type="SUPFAM" id="SSF48452">
    <property type="entry name" value="TPR-like"/>
    <property type="match status" value="1"/>
</dbReference>
<evidence type="ECO:0000256" key="1">
    <source>
        <dbReference type="PROSITE-ProRule" id="PRU00339"/>
    </source>
</evidence>
<dbReference type="Gene3D" id="1.25.40.10">
    <property type="entry name" value="Tetratricopeptide repeat domain"/>
    <property type="match status" value="3"/>
</dbReference>
<keyword evidence="4" id="KW-1185">Reference proteome</keyword>
<dbReference type="EMBL" id="JANCYU010000070">
    <property type="protein sequence ID" value="KAK4528819.1"/>
    <property type="molecule type" value="Genomic_DNA"/>
</dbReference>
<evidence type="ECO:0000313" key="3">
    <source>
        <dbReference type="EMBL" id="KAK4528819.1"/>
    </source>
</evidence>
<dbReference type="InterPro" id="IPR011990">
    <property type="entry name" value="TPR-like_helical_dom_sf"/>
</dbReference>
<dbReference type="Proteomes" id="UP001300502">
    <property type="component" value="Unassembled WGS sequence"/>
</dbReference>
<comment type="caution">
    <text evidence="3">The sequence shown here is derived from an EMBL/GenBank/DDBJ whole genome shotgun (WGS) entry which is preliminary data.</text>
</comment>
<dbReference type="GO" id="GO:0000127">
    <property type="term" value="C:transcription factor TFIIIC complex"/>
    <property type="evidence" value="ECO:0007669"/>
    <property type="project" value="TreeGrafter"/>
</dbReference>
<dbReference type="Pfam" id="PF13176">
    <property type="entry name" value="TPR_7"/>
    <property type="match status" value="1"/>
</dbReference>
<feature type="compositionally biased region" description="Low complexity" evidence="2">
    <location>
        <begin position="1"/>
        <end position="16"/>
    </location>
</feature>
<dbReference type="GO" id="GO:0006383">
    <property type="term" value="P:transcription by RNA polymerase III"/>
    <property type="evidence" value="ECO:0007669"/>
    <property type="project" value="InterPro"/>
</dbReference>
<feature type="repeat" description="TPR" evidence="1">
    <location>
        <begin position="369"/>
        <end position="402"/>
    </location>
</feature>
<keyword evidence="1" id="KW-0802">TPR repeat</keyword>
<dbReference type="PANTHER" id="PTHR23082">
    <property type="entry name" value="TRANSCRIPTION INITIATION FACTOR IIIC TFIIIC , POLYPEPTIDE 3-RELATED"/>
    <property type="match status" value="1"/>
</dbReference>
<dbReference type="PROSITE" id="PS50005">
    <property type="entry name" value="TPR"/>
    <property type="match status" value="1"/>
</dbReference>
<dbReference type="InterPro" id="IPR039340">
    <property type="entry name" value="Tfc4/TFIIIC-102/Sfc4"/>
</dbReference>
<evidence type="ECO:0000313" key="4">
    <source>
        <dbReference type="Proteomes" id="UP001300502"/>
    </source>
</evidence>
<protein>
    <submittedName>
        <fullName evidence="3">Uncharacterized protein</fullName>
    </submittedName>
</protein>